<evidence type="ECO:0008006" key="5">
    <source>
        <dbReference type="Google" id="ProtNLM"/>
    </source>
</evidence>
<dbReference type="SUPFAM" id="SSF69318">
    <property type="entry name" value="Integrin alpha N-terminal domain"/>
    <property type="match status" value="1"/>
</dbReference>
<evidence type="ECO:0000313" key="4">
    <source>
        <dbReference type="Proteomes" id="UP000663872"/>
    </source>
</evidence>
<organism evidence="3 4">
    <name type="scientific">Rotaria socialis</name>
    <dbReference type="NCBI Taxonomy" id="392032"/>
    <lineage>
        <taxon>Eukaryota</taxon>
        <taxon>Metazoa</taxon>
        <taxon>Spiralia</taxon>
        <taxon>Gnathifera</taxon>
        <taxon>Rotifera</taxon>
        <taxon>Eurotatoria</taxon>
        <taxon>Bdelloidea</taxon>
        <taxon>Philodinida</taxon>
        <taxon>Philodinidae</taxon>
        <taxon>Rotaria</taxon>
    </lineage>
</organism>
<dbReference type="EMBL" id="CAJNYT010000981">
    <property type="protein sequence ID" value="CAF3387834.1"/>
    <property type="molecule type" value="Genomic_DNA"/>
</dbReference>
<dbReference type="Gene3D" id="2.130.10.130">
    <property type="entry name" value="Integrin alpha, N-terminal"/>
    <property type="match status" value="1"/>
</dbReference>
<dbReference type="InterPro" id="IPR013517">
    <property type="entry name" value="FG-GAP"/>
</dbReference>
<evidence type="ECO:0000256" key="2">
    <source>
        <dbReference type="SAM" id="MobiDB-lite"/>
    </source>
</evidence>
<comment type="caution">
    <text evidence="3">The sequence shown here is derived from an EMBL/GenBank/DDBJ whole genome shotgun (WGS) entry which is preliminary data.</text>
</comment>
<name>A0A817ZBN6_9BILA</name>
<keyword evidence="1" id="KW-0732">Signal</keyword>
<dbReference type="Pfam" id="PF13517">
    <property type="entry name" value="FG-GAP_3"/>
    <property type="match status" value="1"/>
</dbReference>
<sequence>MDYFKNHSYIQLVSVLDRCQSQLLTFATIQTFPISSGFHPDSIVIGDFNKDNILDVAIADSENNNIPVLHGSSNGTLTTRETHSTGANSTPMVLAEGDFNNDQ</sequence>
<evidence type="ECO:0000313" key="3">
    <source>
        <dbReference type="EMBL" id="CAF3387834.1"/>
    </source>
</evidence>
<feature type="compositionally biased region" description="Polar residues" evidence="2">
    <location>
        <begin position="69"/>
        <end position="91"/>
    </location>
</feature>
<protein>
    <recommendedName>
        <fullName evidence="5">SxtP</fullName>
    </recommendedName>
</protein>
<accession>A0A817ZBN6</accession>
<gene>
    <name evidence="3" type="ORF">GRG538_LOCUS8821</name>
</gene>
<proteinExistence type="predicted"/>
<reference evidence="3" key="1">
    <citation type="submission" date="2021-02" db="EMBL/GenBank/DDBJ databases">
        <authorList>
            <person name="Nowell W R."/>
        </authorList>
    </citation>
    <scope>NUCLEOTIDE SEQUENCE</scope>
</reference>
<evidence type="ECO:0000256" key="1">
    <source>
        <dbReference type="ARBA" id="ARBA00022729"/>
    </source>
</evidence>
<dbReference type="AlphaFoldDB" id="A0A817ZBN6"/>
<feature type="region of interest" description="Disordered" evidence="2">
    <location>
        <begin position="69"/>
        <end position="103"/>
    </location>
</feature>
<dbReference type="InterPro" id="IPR028994">
    <property type="entry name" value="Integrin_alpha_N"/>
</dbReference>
<dbReference type="Proteomes" id="UP000663872">
    <property type="component" value="Unassembled WGS sequence"/>
</dbReference>